<keyword evidence="7" id="KW-0238">DNA-binding</keyword>
<feature type="domain" description="Helicase ATP-binding" evidence="11">
    <location>
        <begin position="679"/>
        <end position="876"/>
    </location>
</feature>
<dbReference type="PROSITE" id="PS51192">
    <property type="entry name" value="HELICASE_ATP_BIND_1"/>
    <property type="match status" value="1"/>
</dbReference>
<dbReference type="CDD" id="cd18793">
    <property type="entry name" value="SF2_C_SNF"/>
    <property type="match status" value="1"/>
</dbReference>
<dbReference type="GO" id="GO:0005524">
    <property type="term" value="F:ATP binding"/>
    <property type="evidence" value="ECO:0007669"/>
    <property type="project" value="UniProtKB-KW"/>
</dbReference>
<dbReference type="GO" id="GO:0003677">
    <property type="term" value="F:DNA binding"/>
    <property type="evidence" value="ECO:0007669"/>
    <property type="project" value="UniProtKB-KW"/>
</dbReference>
<dbReference type="GO" id="GO:0005634">
    <property type="term" value="C:nucleus"/>
    <property type="evidence" value="ECO:0007669"/>
    <property type="project" value="UniProtKB-SubCell"/>
</dbReference>
<keyword evidence="3" id="KW-0547">Nucleotide-binding</keyword>
<keyword evidence="8" id="KW-0539">Nucleus</keyword>
<dbReference type="SMART" id="SM00454">
    <property type="entry name" value="SAM"/>
    <property type="match status" value="1"/>
</dbReference>
<dbReference type="InterPro" id="IPR049730">
    <property type="entry name" value="SNF2/RAD54-like_C"/>
</dbReference>
<dbReference type="InterPro" id="IPR001650">
    <property type="entry name" value="Helicase_C-like"/>
</dbReference>
<dbReference type="OrthoDB" id="2020972at2759"/>
<keyword evidence="14" id="KW-1185">Reference proteome</keyword>
<evidence type="ECO:0000256" key="5">
    <source>
        <dbReference type="ARBA" id="ARBA00022806"/>
    </source>
</evidence>
<feature type="compositionally biased region" description="Polar residues" evidence="9">
    <location>
        <begin position="211"/>
        <end position="224"/>
    </location>
</feature>
<feature type="compositionally biased region" description="Polar residues" evidence="9">
    <location>
        <begin position="447"/>
        <end position="468"/>
    </location>
</feature>
<evidence type="ECO:0000259" key="12">
    <source>
        <dbReference type="PROSITE" id="PS51194"/>
    </source>
</evidence>
<feature type="region of interest" description="Disordered" evidence="9">
    <location>
        <begin position="137"/>
        <end position="192"/>
    </location>
</feature>
<dbReference type="SMART" id="SM00490">
    <property type="entry name" value="HELICc"/>
    <property type="match status" value="1"/>
</dbReference>
<feature type="compositionally biased region" description="Polar residues" evidence="9">
    <location>
        <begin position="159"/>
        <end position="181"/>
    </location>
</feature>
<feature type="region of interest" description="Disordered" evidence="9">
    <location>
        <begin position="205"/>
        <end position="224"/>
    </location>
</feature>
<feature type="compositionally biased region" description="Low complexity" evidence="9">
    <location>
        <begin position="548"/>
        <end position="568"/>
    </location>
</feature>
<evidence type="ECO:0000256" key="9">
    <source>
        <dbReference type="SAM" id="MobiDB-lite"/>
    </source>
</evidence>
<dbReference type="InterPro" id="IPR038718">
    <property type="entry name" value="SNF2-like_sf"/>
</dbReference>
<dbReference type="PROSITE" id="PS51194">
    <property type="entry name" value="HELICASE_CTER"/>
    <property type="match status" value="1"/>
</dbReference>
<feature type="domain" description="Helicase C-terminal" evidence="12">
    <location>
        <begin position="1045"/>
        <end position="1194"/>
    </location>
</feature>
<dbReference type="InterPro" id="IPR000330">
    <property type="entry name" value="SNF2_N"/>
</dbReference>
<feature type="compositionally biased region" description="Polar residues" evidence="9">
    <location>
        <begin position="528"/>
        <end position="547"/>
    </location>
</feature>
<dbReference type="InterPro" id="IPR014001">
    <property type="entry name" value="Helicase_ATP-bd"/>
</dbReference>
<dbReference type="Gene3D" id="3.40.50.10810">
    <property type="entry name" value="Tandem AAA-ATPase domain"/>
    <property type="match status" value="1"/>
</dbReference>
<keyword evidence="5" id="KW-0347">Helicase</keyword>
<dbReference type="PANTHER" id="PTHR45797">
    <property type="entry name" value="RAD54-LIKE"/>
    <property type="match status" value="1"/>
</dbReference>
<evidence type="ECO:0000256" key="4">
    <source>
        <dbReference type="ARBA" id="ARBA00022801"/>
    </source>
</evidence>
<accession>A0A137PAY4</accession>
<dbReference type="Proteomes" id="UP000070444">
    <property type="component" value="Unassembled WGS sequence"/>
</dbReference>
<evidence type="ECO:0000259" key="11">
    <source>
        <dbReference type="PROSITE" id="PS51192"/>
    </source>
</evidence>
<dbReference type="Pfam" id="PF00271">
    <property type="entry name" value="Helicase_C"/>
    <property type="match status" value="1"/>
</dbReference>
<evidence type="ECO:0000313" key="13">
    <source>
        <dbReference type="EMBL" id="KXN72180.1"/>
    </source>
</evidence>
<name>A0A137PAY4_CONC2</name>
<dbReference type="InterPro" id="IPR044574">
    <property type="entry name" value="ARIP4-like"/>
</dbReference>
<evidence type="ECO:0008006" key="15">
    <source>
        <dbReference type="Google" id="ProtNLM"/>
    </source>
</evidence>
<evidence type="ECO:0000259" key="10">
    <source>
        <dbReference type="PROSITE" id="PS50105"/>
    </source>
</evidence>
<comment type="subcellular location">
    <subcellularLocation>
        <location evidence="1">Nucleus</location>
    </subcellularLocation>
</comment>
<dbReference type="SMART" id="SM00487">
    <property type="entry name" value="DEXDc"/>
    <property type="match status" value="1"/>
</dbReference>
<dbReference type="InterPro" id="IPR001660">
    <property type="entry name" value="SAM"/>
</dbReference>
<evidence type="ECO:0000256" key="1">
    <source>
        <dbReference type="ARBA" id="ARBA00004123"/>
    </source>
</evidence>
<dbReference type="Gene3D" id="1.10.150.50">
    <property type="entry name" value="Transcription Factor, Ets-1"/>
    <property type="match status" value="1"/>
</dbReference>
<keyword evidence="4" id="KW-0378">Hydrolase</keyword>
<feature type="compositionally biased region" description="Polar residues" evidence="9">
    <location>
        <begin position="569"/>
        <end position="594"/>
    </location>
</feature>
<feature type="region of interest" description="Disordered" evidence="9">
    <location>
        <begin position="447"/>
        <end position="598"/>
    </location>
</feature>
<organism evidence="13 14">
    <name type="scientific">Conidiobolus coronatus (strain ATCC 28846 / CBS 209.66 / NRRL 28638)</name>
    <name type="common">Delacroixia coronata</name>
    <dbReference type="NCBI Taxonomy" id="796925"/>
    <lineage>
        <taxon>Eukaryota</taxon>
        <taxon>Fungi</taxon>
        <taxon>Fungi incertae sedis</taxon>
        <taxon>Zoopagomycota</taxon>
        <taxon>Entomophthoromycotina</taxon>
        <taxon>Entomophthoromycetes</taxon>
        <taxon>Entomophthorales</taxon>
        <taxon>Ancylistaceae</taxon>
        <taxon>Conidiobolus</taxon>
    </lineage>
</organism>
<dbReference type="EMBL" id="KQ964458">
    <property type="protein sequence ID" value="KXN72180.1"/>
    <property type="molecule type" value="Genomic_DNA"/>
</dbReference>
<dbReference type="Pfam" id="PF00176">
    <property type="entry name" value="SNF2-rel_dom"/>
    <property type="match status" value="1"/>
</dbReference>
<comment type="similarity">
    <text evidence="2">Belongs to the SNF2/RAD54 helicase family.</text>
</comment>
<feature type="compositionally biased region" description="Polar residues" evidence="9">
    <location>
        <begin position="137"/>
        <end position="151"/>
    </location>
</feature>
<dbReference type="PROSITE" id="PS50105">
    <property type="entry name" value="SAM_DOMAIN"/>
    <property type="match status" value="1"/>
</dbReference>
<proteinExistence type="inferred from homology"/>
<evidence type="ECO:0000256" key="7">
    <source>
        <dbReference type="ARBA" id="ARBA00023125"/>
    </source>
</evidence>
<dbReference type="GO" id="GO:0016887">
    <property type="term" value="F:ATP hydrolysis activity"/>
    <property type="evidence" value="ECO:0007669"/>
    <property type="project" value="InterPro"/>
</dbReference>
<gene>
    <name evidence="13" type="ORF">CONCODRAFT_77921</name>
</gene>
<evidence type="ECO:0000256" key="6">
    <source>
        <dbReference type="ARBA" id="ARBA00022840"/>
    </source>
</evidence>
<feature type="compositionally biased region" description="Basic and acidic residues" evidence="9">
    <location>
        <begin position="469"/>
        <end position="483"/>
    </location>
</feature>
<reference evidence="13 14" key="1">
    <citation type="journal article" date="2015" name="Genome Biol. Evol.">
        <title>Phylogenomic analyses indicate that early fungi evolved digesting cell walls of algal ancestors of land plants.</title>
        <authorList>
            <person name="Chang Y."/>
            <person name="Wang S."/>
            <person name="Sekimoto S."/>
            <person name="Aerts A.L."/>
            <person name="Choi C."/>
            <person name="Clum A."/>
            <person name="LaButti K.M."/>
            <person name="Lindquist E.A."/>
            <person name="Yee Ngan C."/>
            <person name="Ohm R.A."/>
            <person name="Salamov A.A."/>
            <person name="Grigoriev I.V."/>
            <person name="Spatafora J.W."/>
            <person name="Berbee M.L."/>
        </authorList>
    </citation>
    <scope>NUCLEOTIDE SEQUENCE [LARGE SCALE GENOMIC DNA]</scope>
    <source>
        <strain evidence="13 14">NRRL 28638</strain>
    </source>
</reference>
<sequence length="1275" mass="144259">MQIPEFLQNKGLNDWSVDDVAVWLSFNSIPQDKVDIIKGEEIDGMALKELDRPTLKEIGIAPLGPVIKIHGLIRALIENNNRESIAQEQIASMDASQRISPTQQTFQQSGINQLPLSQPVNPSAMNNTQAFTTSTQPVLNQNNHPFNGNSSIPPPYAYPQNTNNQLNLPSGQPLNESQAESNPAPPNYTISVKTEPVNPLLVSAPKVKQEPSPQSHLLNSQAPTPANLNLNLVEKSDQQKELNTLLENFQETWKTQLNPSLLKKSSQIHAYCNQKTSKIANSIDTLLNNRILPTISLLTQANLKREGLELVIQNLAKFVGSYRILIWIRDLVAASESGLSMVFNAGEQLSASSNETNTDTSYNWSEAKLDELLNISTVHISQLDYFKPILEDCESRTPDIQLDSHDINELILSYLKKRNLYFLAGEGPLIEQNIQLQLNNVELNTGNVHQDSPSMSASGLLTANGYTSETRENVAQKSSDRYTSRSSSNREASPEPYRENYSSASRSRHASETPEFYEDSRSRGRVQSFGSYENSRFGSQRVSNTIERSSSYNDRSKSSSLRMNSSASNQPNLSTIKSSDLNNGQASRGSSYNSPVDEKISRPSFSFKEISKINKPSLPKQSITKNSIKPATVPTFESSRKDPQLLPPFSNHLNTPVSIKSLALDLQPHQISGVEFLWKTIVEKKHGAILAHAMGLGKTGQIYTFLNTLRYYIRVSSNIIPDNLKPFKVLILTPASLQENWLIEFQKWTNFVVSTKNQSVHLPIPISLGESPPKQRISRLQDWTNNGGICIISHSLFRNCVQSSDFYERQFEELLVNKPGASLVVIDEAHVLKEEDSMIRTIAKKFKTPSRIMLTGYPMQNNLTEYFCMSKFVKENIFDSLQSFNNEYRAPIIKGLYSPQDSPERISSDKKLYKLSKLLEPIVHRVNSDIIKDQIPKKLEYAISCYLSPIQFALYKAYTELFQNTLQEVQFLEKGNLLQLICNLPIHKDLIVKISEESNNNEVSLPGLKPIGSKHTQDLLKEVEKLSLSSNDIKNNPKFYILTELIQEFLLNDEKMLIFSKNIKSLLAIQSWLEQNISQKSLLLTGETVMEDRQLYVNRINEEDEYKILLASVNVGGVGFTVTGATRVIIYDVGYNPCVIEQAIARSFRIGQTKNIHVYRLFTFDTWEARLNTLNEHKNTLILRTLDQKNSDIDSVDQKEMKKYFKVPEYRLNEEQVINTEDPLLQKVLNKDRELIASCVIHREEPTEHNFDITEKQMREIESEVANQFNSIFKA</sequence>
<dbReference type="Gene3D" id="3.40.50.300">
    <property type="entry name" value="P-loop containing nucleotide triphosphate hydrolases"/>
    <property type="match status" value="1"/>
</dbReference>
<evidence type="ECO:0000313" key="14">
    <source>
        <dbReference type="Proteomes" id="UP000070444"/>
    </source>
</evidence>
<dbReference type="AlphaFoldDB" id="A0A137PAY4"/>
<dbReference type="PANTHER" id="PTHR45797:SF1">
    <property type="entry name" value="HELICASE ARIP4"/>
    <property type="match status" value="1"/>
</dbReference>
<dbReference type="InterPro" id="IPR013761">
    <property type="entry name" value="SAM/pointed_sf"/>
</dbReference>
<dbReference type="GO" id="GO:0004386">
    <property type="term" value="F:helicase activity"/>
    <property type="evidence" value="ECO:0007669"/>
    <property type="project" value="UniProtKB-KW"/>
</dbReference>
<keyword evidence="6" id="KW-0067">ATP-binding</keyword>
<dbReference type="STRING" id="796925.A0A137PAY4"/>
<dbReference type="SUPFAM" id="SSF47769">
    <property type="entry name" value="SAM/Pointed domain"/>
    <property type="match status" value="1"/>
</dbReference>
<evidence type="ECO:0000256" key="8">
    <source>
        <dbReference type="ARBA" id="ARBA00023242"/>
    </source>
</evidence>
<dbReference type="SUPFAM" id="SSF52540">
    <property type="entry name" value="P-loop containing nucleoside triphosphate hydrolases"/>
    <property type="match status" value="2"/>
</dbReference>
<evidence type="ECO:0000256" key="2">
    <source>
        <dbReference type="ARBA" id="ARBA00007025"/>
    </source>
</evidence>
<feature type="domain" description="SAM" evidence="10">
    <location>
        <begin position="15"/>
        <end position="79"/>
    </location>
</feature>
<evidence type="ECO:0000256" key="3">
    <source>
        <dbReference type="ARBA" id="ARBA00022741"/>
    </source>
</evidence>
<dbReference type="InterPro" id="IPR027417">
    <property type="entry name" value="P-loop_NTPase"/>
</dbReference>
<protein>
    <recommendedName>
        <fullName evidence="15">P-loop containing nucleoside triphosphate hydrolase protein</fullName>
    </recommendedName>
</protein>